<accession>A0A5N3UW16</accession>
<dbReference type="EMBL" id="VCEB01003536">
    <property type="protein sequence ID" value="KAB0340976.1"/>
    <property type="molecule type" value="Genomic_DNA"/>
</dbReference>
<evidence type="ECO:0000313" key="2">
    <source>
        <dbReference type="EMBL" id="KAB0340976.1"/>
    </source>
</evidence>
<organism evidence="2 3">
    <name type="scientific">Muntiacus reevesi</name>
    <name type="common">Reeves' muntjac</name>
    <name type="synonym">Cervus reevesi</name>
    <dbReference type="NCBI Taxonomy" id="9886"/>
    <lineage>
        <taxon>Eukaryota</taxon>
        <taxon>Metazoa</taxon>
        <taxon>Chordata</taxon>
        <taxon>Craniata</taxon>
        <taxon>Vertebrata</taxon>
        <taxon>Euteleostomi</taxon>
        <taxon>Mammalia</taxon>
        <taxon>Eutheria</taxon>
        <taxon>Laurasiatheria</taxon>
        <taxon>Artiodactyla</taxon>
        <taxon>Ruminantia</taxon>
        <taxon>Pecora</taxon>
        <taxon>Cervidae</taxon>
        <taxon>Muntiacinae</taxon>
        <taxon>Muntiacus</taxon>
    </lineage>
</organism>
<proteinExistence type="predicted"/>
<feature type="region of interest" description="Disordered" evidence="1">
    <location>
        <begin position="56"/>
        <end position="85"/>
    </location>
</feature>
<keyword evidence="3" id="KW-1185">Reference proteome</keyword>
<dbReference type="Proteomes" id="UP000326062">
    <property type="component" value="Unassembled WGS sequence"/>
</dbReference>
<reference evidence="2 3" key="1">
    <citation type="submission" date="2019-06" db="EMBL/GenBank/DDBJ databases">
        <title>Discovery of a novel chromosome fission-fusion reversal in muntjac.</title>
        <authorList>
            <person name="Mudd A.B."/>
            <person name="Bredeson J.V."/>
            <person name="Baum R."/>
            <person name="Hockemeyer D."/>
            <person name="Rokhsar D.S."/>
        </authorList>
    </citation>
    <scope>NUCLEOTIDE SEQUENCE [LARGE SCALE GENOMIC DNA]</scope>
    <source>
        <strain evidence="2">UCam_UCB_Mr</strain>
        <tissue evidence="2">Fibroblast cell line</tissue>
    </source>
</reference>
<feature type="compositionally biased region" description="Polar residues" evidence="1">
    <location>
        <begin position="16"/>
        <end position="27"/>
    </location>
</feature>
<sequence>MATELRCPDSMLCHNQQVNSSSTQNPEPQQPGDLIPALAGGNSDSAAKLTLLSGHANSSVPVERDSQVSGGATLNSENNGGTGNYDAPASGSLLGDCEISRQIGAQLKLLPMNDQIRELQTIIRDKTEILSFTCLNSSYVFQAILYLCTYSTPFKVYNPMGLKYAHCFVAITTLNFRINYREFNCIRGDKNTQKNYTKKVFMTQIITMVGGDRIPVELFQVLKDDAVKVLGCTQYASKFWKTQHPLHYKEIQPVHPKGNQS</sequence>
<evidence type="ECO:0000313" key="3">
    <source>
        <dbReference type="Proteomes" id="UP000326062"/>
    </source>
</evidence>
<feature type="region of interest" description="Disordered" evidence="1">
    <location>
        <begin position="16"/>
        <end position="40"/>
    </location>
</feature>
<protein>
    <submittedName>
        <fullName evidence="2">Uncharacterized protein</fullName>
    </submittedName>
</protein>
<comment type="caution">
    <text evidence="2">The sequence shown here is derived from an EMBL/GenBank/DDBJ whole genome shotgun (WGS) entry which is preliminary data.</text>
</comment>
<evidence type="ECO:0000256" key="1">
    <source>
        <dbReference type="SAM" id="MobiDB-lite"/>
    </source>
</evidence>
<dbReference type="AlphaFoldDB" id="A0A5N3UW16"/>
<feature type="compositionally biased region" description="Polar residues" evidence="1">
    <location>
        <begin position="67"/>
        <end position="79"/>
    </location>
</feature>
<gene>
    <name evidence="2" type="ORF">FD755_024554</name>
</gene>
<name>A0A5N3UW16_MUNRE</name>